<keyword evidence="3" id="KW-1185">Reference proteome</keyword>
<gene>
    <name evidence="2" type="ordered locus">Namu_4199</name>
</gene>
<dbReference type="GO" id="GO:0008171">
    <property type="term" value="F:O-methyltransferase activity"/>
    <property type="evidence" value="ECO:0007669"/>
    <property type="project" value="TreeGrafter"/>
</dbReference>
<dbReference type="HOGENOM" id="CLU_1026106_0_0_11"/>
<evidence type="ECO:0000313" key="3">
    <source>
        <dbReference type="Proteomes" id="UP000002218"/>
    </source>
</evidence>
<organism evidence="2 3">
    <name type="scientific">Nakamurella multipartita (strain ATCC 700099 / DSM 44233 / CIP 104796 / JCM 9543 / NBRC 105858 / Y-104)</name>
    <name type="common">Microsphaera multipartita</name>
    <dbReference type="NCBI Taxonomy" id="479431"/>
    <lineage>
        <taxon>Bacteria</taxon>
        <taxon>Bacillati</taxon>
        <taxon>Actinomycetota</taxon>
        <taxon>Actinomycetes</taxon>
        <taxon>Nakamurellales</taxon>
        <taxon>Nakamurellaceae</taxon>
        <taxon>Nakamurella</taxon>
    </lineage>
</organism>
<evidence type="ECO:0000259" key="1">
    <source>
        <dbReference type="Pfam" id="PF05050"/>
    </source>
</evidence>
<dbReference type="InParanoid" id="C8XIM3"/>
<dbReference type="InterPro" id="IPR053188">
    <property type="entry name" value="FkbM_Methyltransferase"/>
</dbReference>
<proteinExistence type="predicted"/>
<dbReference type="Pfam" id="PF05050">
    <property type="entry name" value="Methyltransf_21"/>
    <property type="match status" value="1"/>
</dbReference>
<dbReference type="KEGG" id="nml:Namu_4199"/>
<dbReference type="SUPFAM" id="SSF53335">
    <property type="entry name" value="S-adenosyl-L-methionine-dependent methyltransferases"/>
    <property type="match status" value="1"/>
</dbReference>
<accession>C8XIM3</accession>
<dbReference type="PANTHER" id="PTHR36973">
    <property type="entry name" value="SLL1456 PROTEIN-RELATED"/>
    <property type="match status" value="1"/>
</dbReference>
<protein>
    <submittedName>
        <fullName evidence="2">Methyltransferase FkbM family</fullName>
    </submittedName>
</protein>
<dbReference type="AlphaFoldDB" id="C8XIM3"/>
<reference evidence="3" key="1">
    <citation type="submission" date="2009-09" db="EMBL/GenBank/DDBJ databases">
        <title>The complete genome of Nakamurella multipartita DSM 44233.</title>
        <authorList>
            <consortium name="US DOE Joint Genome Institute (JGI-PGF)"/>
            <person name="Lucas S."/>
            <person name="Copeland A."/>
            <person name="Lapidus A."/>
            <person name="Glavina del Rio T."/>
            <person name="Dalin E."/>
            <person name="Tice H."/>
            <person name="Bruce D."/>
            <person name="Goodwin L."/>
            <person name="Pitluck S."/>
            <person name="Kyrpides N."/>
            <person name="Mavromatis K."/>
            <person name="Ivanova N."/>
            <person name="Ovchinnikova G."/>
            <person name="Sims D."/>
            <person name="Meincke L."/>
            <person name="Brettin T."/>
            <person name="Detter J.C."/>
            <person name="Han C."/>
            <person name="Larimer F."/>
            <person name="Land M."/>
            <person name="Hauser L."/>
            <person name="Markowitz V."/>
            <person name="Cheng J.-F."/>
            <person name="Hugenholtz P."/>
            <person name="Woyke T."/>
            <person name="Wu D."/>
            <person name="Klenk H.-P."/>
            <person name="Eisen J.A."/>
        </authorList>
    </citation>
    <scope>NUCLEOTIDE SEQUENCE [LARGE SCALE GENOMIC DNA]</scope>
    <source>
        <strain evidence="3">ATCC 700099 / DSM 44233 / CIP 104796 / JCM 9543 / NBRC 105858 / Y-104</strain>
    </source>
</reference>
<dbReference type="EMBL" id="CP001737">
    <property type="protein sequence ID" value="ACV80488.1"/>
    <property type="molecule type" value="Genomic_DNA"/>
</dbReference>
<dbReference type="InterPro" id="IPR006342">
    <property type="entry name" value="FkbM_mtfrase"/>
</dbReference>
<reference evidence="2 3" key="2">
    <citation type="journal article" date="2010" name="Stand. Genomic Sci.">
        <title>Complete genome sequence of Nakamurella multipartita type strain (Y-104).</title>
        <authorList>
            <person name="Tice H."/>
            <person name="Mayilraj S."/>
            <person name="Sims D."/>
            <person name="Lapidus A."/>
            <person name="Nolan M."/>
            <person name="Lucas S."/>
            <person name="Glavina Del Rio T."/>
            <person name="Copeland A."/>
            <person name="Cheng J.F."/>
            <person name="Meincke L."/>
            <person name="Bruce D."/>
            <person name="Goodwin L."/>
            <person name="Pitluck S."/>
            <person name="Ivanova N."/>
            <person name="Mavromatis K."/>
            <person name="Ovchinnikova G."/>
            <person name="Pati A."/>
            <person name="Chen A."/>
            <person name="Palaniappan K."/>
            <person name="Land M."/>
            <person name="Hauser L."/>
            <person name="Chang Y.J."/>
            <person name="Jeffries C.D."/>
            <person name="Detter J.C."/>
            <person name="Brettin T."/>
            <person name="Rohde M."/>
            <person name="Goker M."/>
            <person name="Bristow J."/>
            <person name="Eisen J.A."/>
            <person name="Markowitz V."/>
            <person name="Hugenholtz P."/>
            <person name="Kyrpides N.C."/>
            <person name="Klenk H.P."/>
            <person name="Chen F."/>
        </authorList>
    </citation>
    <scope>NUCLEOTIDE SEQUENCE [LARGE SCALE GENOMIC DNA]</scope>
    <source>
        <strain evidence="3">ATCC 700099 / DSM 44233 / CIP 104796 / JCM 9543 / NBRC 105858 / Y-104</strain>
    </source>
</reference>
<dbReference type="Gene3D" id="3.40.50.150">
    <property type="entry name" value="Vaccinia Virus protein VP39"/>
    <property type="match status" value="1"/>
</dbReference>
<feature type="domain" description="Methyltransferase FkbM" evidence="1">
    <location>
        <begin position="55"/>
        <end position="223"/>
    </location>
</feature>
<dbReference type="Proteomes" id="UP000002218">
    <property type="component" value="Chromosome"/>
</dbReference>
<sequence>MGPALRATARLYDQHLRLVASHFSNMFNGRANSAAYVADYFHQLMGMSEPALFVEVGAYRADASRRLREANPTCRIVAMEANPYNHAKYSAELPFAQLAIEYLNVAATDRTGPVTFHLRTRSHGDELRRVTGNSSILPRVDPDVDYELITVDGISLDGMFADPQAGPVCLWIDVEGASGQVLRGATELLRRTDAVLIEVEERAMWQGQWRSLDVIEFFLAHDFTPLTRDAEYNQQYNILFVSNQFYERPDVLWSHELHDNYLVQHMGVDDR</sequence>
<dbReference type="eggNOG" id="COG1196">
    <property type="taxonomic scope" value="Bacteria"/>
</dbReference>
<evidence type="ECO:0000313" key="2">
    <source>
        <dbReference type="EMBL" id="ACV80488.1"/>
    </source>
</evidence>
<keyword evidence="2" id="KW-0808">Transferase</keyword>
<dbReference type="PANTHER" id="PTHR36973:SF4">
    <property type="entry name" value="NODULATION PROTEIN"/>
    <property type="match status" value="1"/>
</dbReference>
<dbReference type="STRING" id="479431.Namu_4199"/>
<dbReference type="OrthoDB" id="3778321at2"/>
<dbReference type="NCBIfam" id="TIGR01444">
    <property type="entry name" value="fkbM_fam"/>
    <property type="match status" value="1"/>
</dbReference>
<dbReference type="GO" id="GO:0032259">
    <property type="term" value="P:methylation"/>
    <property type="evidence" value="ECO:0007669"/>
    <property type="project" value="UniProtKB-KW"/>
</dbReference>
<keyword evidence="2" id="KW-0489">Methyltransferase</keyword>
<name>C8XIM3_NAKMY</name>
<dbReference type="InterPro" id="IPR029063">
    <property type="entry name" value="SAM-dependent_MTases_sf"/>
</dbReference>